<feature type="transmembrane region" description="Helical" evidence="14">
    <location>
        <begin position="648"/>
        <end position="673"/>
    </location>
</feature>
<keyword evidence="4 14" id="KW-0812">Transmembrane</keyword>
<feature type="transmembrane region" description="Helical" evidence="14">
    <location>
        <begin position="574"/>
        <end position="600"/>
    </location>
</feature>
<dbReference type="FunFam" id="3.40.50.300:FF:000366">
    <property type="entry name" value="GTPase, IMAP family member 2"/>
    <property type="match status" value="2"/>
</dbReference>
<evidence type="ECO:0000256" key="12">
    <source>
        <dbReference type="ARBA" id="ARBA00023224"/>
    </source>
</evidence>
<keyword evidence="8" id="KW-0342">GTP-binding</keyword>
<name>A0A498P2U4_LABRO</name>
<dbReference type="GO" id="GO:0004974">
    <property type="term" value="F:leukotriene receptor activity"/>
    <property type="evidence" value="ECO:0007669"/>
    <property type="project" value="InterPro"/>
</dbReference>
<feature type="domain" description="G-protein coupled receptors family 1 profile" evidence="15">
    <location>
        <begin position="591"/>
        <end position="842"/>
    </location>
</feature>
<evidence type="ECO:0000313" key="18">
    <source>
        <dbReference type="Proteomes" id="UP000290572"/>
    </source>
</evidence>
<feature type="domain" description="AIG1-type G" evidence="16">
    <location>
        <begin position="2"/>
        <end position="196"/>
    </location>
</feature>
<feature type="transmembrane region" description="Helical" evidence="14">
    <location>
        <begin position="779"/>
        <end position="797"/>
    </location>
</feature>
<dbReference type="STRING" id="84645.A0A498P2U4"/>
<dbReference type="InterPro" id="IPR017452">
    <property type="entry name" value="GPCR_Rhodpsn_7TM"/>
</dbReference>
<dbReference type="EMBL" id="QBIY01004775">
    <property type="protein sequence ID" value="RXN38521.1"/>
    <property type="molecule type" value="Genomic_DNA"/>
</dbReference>
<keyword evidence="7" id="KW-0297">G-protein coupled receptor</keyword>
<dbReference type="Pfam" id="PF00001">
    <property type="entry name" value="7tm_1"/>
    <property type="match status" value="1"/>
</dbReference>
<keyword evidence="9 14" id="KW-0472">Membrane</keyword>
<dbReference type="Pfam" id="PF04548">
    <property type="entry name" value="AIG1"/>
    <property type="match status" value="2"/>
</dbReference>
<dbReference type="PANTHER" id="PTHR10903:SF62">
    <property type="entry name" value="GTPASE IMAP FAMILY MEMBER 4-LIKE-RELATED"/>
    <property type="match status" value="1"/>
</dbReference>
<proteinExistence type="inferred from homology"/>
<feature type="transmembrane region" description="Helical" evidence="14">
    <location>
        <begin position="825"/>
        <end position="845"/>
    </location>
</feature>
<evidence type="ECO:0000256" key="5">
    <source>
        <dbReference type="ARBA" id="ARBA00022741"/>
    </source>
</evidence>
<feature type="transmembrane region" description="Helical" evidence="14">
    <location>
        <begin position="739"/>
        <end position="758"/>
    </location>
</feature>
<dbReference type="PROSITE" id="PS50262">
    <property type="entry name" value="G_PROTEIN_RECEP_F1_2"/>
    <property type="match status" value="1"/>
</dbReference>
<evidence type="ECO:0000256" key="14">
    <source>
        <dbReference type="SAM" id="Phobius"/>
    </source>
</evidence>
<feature type="transmembrane region" description="Helical" evidence="14">
    <location>
        <begin position="693"/>
        <end position="715"/>
    </location>
</feature>
<organism evidence="17 18">
    <name type="scientific">Labeo rohita</name>
    <name type="common">Indian major carp</name>
    <name type="synonym">Cyprinus rohita</name>
    <dbReference type="NCBI Taxonomy" id="84645"/>
    <lineage>
        <taxon>Eukaryota</taxon>
        <taxon>Metazoa</taxon>
        <taxon>Chordata</taxon>
        <taxon>Craniata</taxon>
        <taxon>Vertebrata</taxon>
        <taxon>Euteleostomi</taxon>
        <taxon>Actinopterygii</taxon>
        <taxon>Neopterygii</taxon>
        <taxon>Teleostei</taxon>
        <taxon>Ostariophysi</taxon>
        <taxon>Cypriniformes</taxon>
        <taxon>Cyprinidae</taxon>
        <taxon>Labeoninae</taxon>
        <taxon>Labeonini</taxon>
        <taxon>Labeo</taxon>
    </lineage>
</organism>
<dbReference type="InterPro" id="IPR003981">
    <property type="entry name" value="Leukotriene_B4_rcpt"/>
</dbReference>
<keyword evidence="11" id="KW-0325">Glycoprotein</keyword>
<dbReference type="InterPro" id="IPR045058">
    <property type="entry name" value="GIMA/IAN/Toc"/>
</dbReference>
<evidence type="ECO:0000256" key="1">
    <source>
        <dbReference type="ARBA" id="ARBA00004651"/>
    </source>
</evidence>
<feature type="compositionally biased region" description="Basic and acidic residues" evidence="13">
    <location>
        <begin position="880"/>
        <end position="899"/>
    </location>
</feature>
<dbReference type="SUPFAM" id="SSF52540">
    <property type="entry name" value="P-loop containing nucleoside triphosphate hydrolases"/>
    <property type="match status" value="2"/>
</dbReference>
<dbReference type="Proteomes" id="UP000290572">
    <property type="component" value="Unassembled WGS sequence"/>
</dbReference>
<comment type="similarity">
    <text evidence="2">Belongs to the TRAFAC class TrmE-Era-EngA-EngB-Septin-like GTPase superfamily. AIG1/Toc34/Toc159-like paraseptin GTPase family. IAN subfamily.</text>
</comment>
<dbReference type="GO" id="GO:0005886">
    <property type="term" value="C:plasma membrane"/>
    <property type="evidence" value="ECO:0007669"/>
    <property type="project" value="UniProtKB-SubCell"/>
</dbReference>
<keyword evidence="3" id="KW-1003">Cell membrane</keyword>
<sequence>MSAETKIILIGKTGDGKSSTGNNTILGEQAFTPKASANTVTTKSVVKDGMVDGRKIRVIDTPGFFDTDRNDTEIKSEIVKALIECSPGIDAFVLVLKVGRYTRHENEVFHQFLNTVKEDALKHTVILFTFGEQLEGQTIKEFVKANSQLQELVDKCGGRCHVIDNKYWNNCVQVKNLMETIDKMELMKAKVAVETGVVAGGAGAAAGAAAGGAGAAVGAAAGGAGAAGAAAGGAGAAVGAAGAVETRAVAGGAGAAAGVGVSATCASMPKRRIVLLGRKGYGKSSAGNTILGEKVFTPRASDNSVKAQCARREKRRYGRKITVIETPGFFDTDNDDKEMKSEIIKALVECAPEVDAFVIVLKVGEYTSQEMKVLQRHLNKINKDVFDHTVILFTFGKQLKGKTIKEFLKANSQLQELVDKCGGRCHVIDNKSWKKRKWGNKSNSAQVKNLLETIDKMRNKNGCFTNELFRKIEEQIQEQIGKMDGENLPQDEKRKKAKKNVQNKMLEQAAKATAETLTGALLGAGIAKMNLNGILSFSSLLHVSSSFIPNTLSSPSLNMSTQHTTNIMTNRNGAIAGVAILGLVFLLGVPGNFFIVWSILARARRRSITTLLILNLAFADGFLMLLTPFFMVYLAQRSWIFGLMLCKVLFYLCCANMYASVFLIMLMSLHRLVAIVWPKRVGALTERRMLRRLLAGLWLLALGLSTPVLVFRTIISSNDNQSLVCDCQHPKPQYEVMQYGMETLLAFLLPYGVIIGSYMCILRRIRKTRFRRRIRSEKLILVIIITFGLFWLPYHIINTVQVAAALHPNSETQTWLKKIRANLRALTSTVAFVSSCINPVLYTFAGKSYIRREGLAFMARLFEGTALETTRRIRRSNQNSRDREKETDEGDSLKDKDSDSTTTANLNSAIKVVAQKNGK</sequence>
<dbReference type="InterPro" id="IPR006703">
    <property type="entry name" value="G_AIG1"/>
</dbReference>
<dbReference type="FunFam" id="1.20.1070.10:FF:000109">
    <property type="entry name" value="Leukotriene B4 receptor"/>
    <property type="match status" value="1"/>
</dbReference>
<dbReference type="PRINTS" id="PR00237">
    <property type="entry name" value="GPCRRHODOPSN"/>
</dbReference>
<keyword evidence="5" id="KW-0547">Nucleotide-binding</keyword>
<dbReference type="PRINTS" id="PR01476">
    <property type="entry name" value="LTBRECEPTOR"/>
</dbReference>
<dbReference type="PANTHER" id="PTHR10903">
    <property type="entry name" value="GTPASE, IMAP FAMILY MEMBER-RELATED"/>
    <property type="match status" value="1"/>
</dbReference>
<dbReference type="GO" id="GO:0005525">
    <property type="term" value="F:GTP binding"/>
    <property type="evidence" value="ECO:0007669"/>
    <property type="project" value="UniProtKB-KW"/>
</dbReference>
<dbReference type="SUPFAM" id="SSF81321">
    <property type="entry name" value="Family A G protein-coupled receptor-like"/>
    <property type="match status" value="1"/>
</dbReference>
<evidence type="ECO:0000259" key="16">
    <source>
        <dbReference type="PROSITE" id="PS51720"/>
    </source>
</evidence>
<evidence type="ECO:0000256" key="6">
    <source>
        <dbReference type="ARBA" id="ARBA00022989"/>
    </source>
</evidence>
<evidence type="ECO:0000259" key="15">
    <source>
        <dbReference type="PROSITE" id="PS50262"/>
    </source>
</evidence>
<gene>
    <name evidence="17" type="ORF">ROHU_001034</name>
</gene>
<keyword evidence="10 17" id="KW-0675">Receptor</keyword>
<reference evidence="17 18" key="1">
    <citation type="submission" date="2018-03" db="EMBL/GenBank/DDBJ databases">
        <title>Draft genome sequence of Rohu Carp (Labeo rohita).</title>
        <authorList>
            <person name="Das P."/>
            <person name="Kushwaha B."/>
            <person name="Joshi C.G."/>
            <person name="Kumar D."/>
            <person name="Nagpure N.S."/>
            <person name="Sahoo L."/>
            <person name="Das S.P."/>
            <person name="Bit A."/>
            <person name="Patnaik S."/>
            <person name="Meher P.K."/>
            <person name="Jayasankar P."/>
            <person name="Koringa P.G."/>
            <person name="Patel N.V."/>
            <person name="Hinsu A.T."/>
            <person name="Kumar R."/>
            <person name="Pandey M."/>
            <person name="Agarwal S."/>
            <person name="Srivastava S."/>
            <person name="Singh M."/>
            <person name="Iquebal M.A."/>
            <person name="Jaiswal S."/>
            <person name="Angadi U.B."/>
            <person name="Kumar N."/>
            <person name="Raza M."/>
            <person name="Shah T.M."/>
            <person name="Rai A."/>
            <person name="Jena J.K."/>
        </authorList>
    </citation>
    <scope>NUCLEOTIDE SEQUENCE [LARGE SCALE GENOMIC DNA]</scope>
    <source>
        <strain evidence="17">DASCIFA01</strain>
        <tissue evidence="17">Testis</tissue>
    </source>
</reference>
<dbReference type="PROSITE" id="PS51720">
    <property type="entry name" value="G_AIG1"/>
    <property type="match status" value="2"/>
</dbReference>
<feature type="domain" description="AIG1-type G" evidence="16">
    <location>
        <begin position="268"/>
        <end position="473"/>
    </location>
</feature>
<evidence type="ECO:0000256" key="7">
    <source>
        <dbReference type="ARBA" id="ARBA00023040"/>
    </source>
</evidence>
<dbReference type="InterPro" id="IPR000276">
    <property type="entry name" value="GPCR_Rhodpsn"/>
</dbReference>
<protein>
    <submittedName>
        <fullName evidence="17">Leukotriene B4 receptor 1-like protein</fullName>
    </submittedName>
</protein>
<dbReference type="Gene3D" id="1.20.1070.10">
    <property type="entry name" value="Rhodopsin 7-helix transmembrane proteins"/>
    <property type="match status" value="1"/>
</dbReference>
<evidence type="ECO:0000256" key="10">
    <source>
        <dbReference type="ARBA" id="ARBA00023170"/>
    </source>
</evidence>
<evidence type="ECO:0000256" key="9">
    <source>
        <dbReference type="ARBA" id="ARBA00023136"/>
    </source>
</evidence>
<feature type="region of interest" description="Disordered" evidence="13">
    <location>
        <begin position="873"/>
        <end position="908"/>
    </location>
</feature>
<comment type="subcellular location">
    <subcellularLocation>
        <location evidence="1">Cell membrane</location>
        <topology evidence="1">Multi-pass membrane protein</topology>
    </subcellularLocation>
</comment>
<comment type="caution">
    <text evidence="17">The sequence shown here is derived from an EMBL/GenBank/DDBJ whole genome shotgun (WGS) entry which is preliminary data.</text>
</comment>
<evidence type="ECO:0000256" key="11">
    <source>
        <dbReference type="ARBA" id="ARBA00023180"/>
    </source>
</evidence>
<accession>A0A498P2U4</accession>
<keyword evidence="12" id="KW-0807">Transducer</keyword>
<feature type="transmembrane region" description="Helical" evidence="14">
    <location>
        <begin position="612"/>
        <end position="636"/>
    </location>
</feature>
<keyword evidence="18" id="KW-1185">Reference proteome</keyword>
<dbReference type="AlphaFoldDB" id="A0A498P2U4"/>
<evidence type="ECO:0000256" key="4">
    <source>
        <dbReference type="ARBA" id="ARBA00022692"/>
    </source>
</evidence>
<evidence type="ECO:0000256" key="8">
    <source>
        <dbReference type="ARBA" id="ARBA00023134"/>
    </source>
</evidence>
<evidence type="ECO:0000313" key="17">
    <source>
        <dbReference type="EMBL" id="RXN38521.1"/>
    </source>
</evidence>
<evidence type="ECO:0000256" key="2">
    <source>
        <dbReference type="ARBA" id="ARBA00008535"/>
    </source>
</evidence>
<evidence type="ECO:0000256" key="3">
    <source>
        <dbReference type="ARBA" id="ARBA00022475"/>
    </source>
</evidence>
<evidence type="ECO:0000256" key="13">
    <source>
        <dbReference type="SAM" id="MobiDB-lite"/>
    </source>
</evidence>
<dbReference type="InterPro" id="IPR027417">
    <property type="entry name" value="P-loop_NTPase"/>
</dbReference>
<dbReference type="Gene3D" id="3.40.50.300">
    <property type="entry name" value="P-loop containing nucleotide triphosphate hydrolases"/>
    <property type="match status" value="2"/>
</dbReference>
<keyword evidence="6 14" id="KW-1133">Transmembrane helix</keyword>